<dbReference type="GeneID" id="82158262"/>
<dbReference type="Proteomes" id="UP001193734">
    <property type="component" value="Unassembled WGS sequence"/>
</dbReference>
<accession>A0ABX2AVM0</accession>
<gene>
    <name evidence="3" type="ORF">HPS55_10850</name>
</gene>
<proteinExistence type="predicted"/>
<sequence length="123" mass="13741">MFIIIFVIAVVAVVMMVMAHIVFRTVRRLRDAARRAMGLDPFDDASYGDDNTGRHSRQYGYTQRRSSHGGASSTGGDTGSARTQRTHKAQNGVTVIDQRSPEQAGRKIFSKNEGEYVDFEEEK</sequence>
<evidence type="ECO:0000256" key="2">
    <source>
        <dbReference type="SAM" id="Phobius"/>
    </source>
</evidence>
<evidence type="ECO:0000256" key="1">
    <source>
        <dbReference type="SAM" id="MobiDB-lite"/>
    </source>
</evidence>
<keyword evidence="2" id="KW-0472">Membrane</keyword>
<feature type="transmembrane region" description="Helical" evidence="2">
    <location>
        <begin position="6"/>
        <end position="26"/>
    </location>
</feature>
<comment type="caution">
    <text evidence="3">The sequence shown here is derived from an EMBL/GenBank/DDBJ whole genome shotgun (WGS) entry which is preliminary data.</text>
</comment>
<feature type="region of interest" description="Disordered" evidence="1">
    <location>
        <begin position="39"/>
        <end position="123"/>
    </location>
</feature>
<dbReference type="InterPro" id="IPR032272">
    <property type="entry name" value="DUF4834"/>
</dbReference>
<keyword evidence="2" id="KW-1133">Transmembrane helix</keyword>
<organism evidence="3 4">
    <name type="scientific">Xylanibacter rodentium</name>
    <dbReference type="NCBI Taxonomy" id="2736289"/>
    <lineage>
        <taxon>Bacteria</taxon>
        <taxon>Pseudomonadati</taxon>
        <taxon>Bacteroidota</taxon>
        <taxon>Bacteroidia</taxon>
        <taxon>Bacteroidales</taxon>
        <taxon>Prevotellaceae</taxon>
        <taxon>Xylanibacter</taxon>
    </lineage>
</organism>
<dbReference type="RefSeq" id="WP_172177171.1">
    <property type="nucleotide sequence ID" value="NZ_CASGIA010000012.1"/>
</dbReference>
<dbReference type="Pfam" id="PF16118">
    <property type="entry name" value="DUF4834"/>
    <property type="match status" value="1"/>
</dbReference>
<evidence type="ECO:0000313" key="3">
    <source>
        <dbReference type="EMBL" id="NPE14812.1"/>
    </source>
</evidence>
<protein>
    <submittedName>
        <fullName evidence="3">DUF4834 family protein</fullName>
    </submittedName>
</protein>
<dbReference type="EMBL" id="JABKKE010000018">
    <property type="protein sequence ID" value="NPE14812.1"/>
    <property type="molecule type" value="Genomic_DNA"/>
</dbReference>
<name>A0ABX2AVM0_9BACT</name>
<reference evidence="3 4" key="1">
    <citation type="submission" date="2020-05" db="EMBL/GenBank/DDBJ databases">
        <title>Distinct polysaccharide utilization as determinants for interspecies competition between intestinal Prevotella spp.</title>
        <authorList>
            <person name="Galvez E.J.C."/>
            <person name="Iljazovic A."/>
            <person name="Strowig T."/>
        </authorList>
    </citation>
    <scope>NUCLEOTIDE SEQUENCE [LARGE SCALE GENOMIC DNA]</scope>
    <source>
        <strain evidence="3 4">PROD</strain>
    </source>
</reference>
<keyword evidence="4" id="KW-1185">Reference proteome</keyword>
<keyword evidence="2" id="KW-0812">Transmembrane</keyword>
<evidence type="ECO:0000313" key="4">
    <source>
        <dbReference type="Proteomes" id="UP001193734"/>
    </source>
</evidence>